<dbReference type="Proteomes" id="UP000249661">
    <property type="component" value="Unassembled WGS sequence"/>
</dbReference>
<sequence>MDNWNSAEWNEDGRDTGYGNDENARPGDFNSAPYGGNDYDRASAADGQDDNRCR</sequence>
<gene>
    <name evidence="1" type="ORF">BO66DRAFT_345636</name>
</gene>
<organism evidence="1 2">
    <name type="scientific">Aspergillus aculeatinus CBS 121060</name>
    <dbReference type="NCBI Taxonomy" id="1448322"/>
    <lineage>
        <taxon>Eukaryota</taxon>
        <taxon>Fungi</taxon>
        <taxon>Dikarya</taxon>
        <taxon>Ascomycota</taxon>
        <taxon>Pezizomycotina</taxon>
        <taxon>Eurotiomycetes</taxon>
        <taxon>Eurotiomycetidae</taxon>
        <taxon>Eurotiales</taxon>
        <taxon>Aspergillaceae</taxon>
        <taxon>Aspergillus</taxon>
        <taxon>Aspergillus subgen. Circumdati</taxon>
    </lineage>
</organism>
<dbReference type="EMBL" id="KZ824945">
    <property type="protein sequence ID" value="RAH72154.1"/>
    <property type="molecule type" value="Genomic_DNA"/>
</dbReference>
<proteinExistence type="predicted"/>
<reference evidence="1" key="1">
    <citation type="submission" date="2018-02" db="EMBL/GenBank/DDBJ databases">
        <title>The genomes of Aspergillus section Nigri reveals drivers in fungal speciation.</title>
        <authorList>
            <consortium name="DOE Joint Genome Institute"/>
            <person name="Vesth T.C."/>
            <person name="Nybo J."/>
            <person name="Theobald S."/>
            <person name="Brandl J."/>
            <person name="Frisvad J.C."/>
            <person name="Nielsen K.F."/>
            <person name="Lyhne E.K."/>
            <person name="Kogle M.E."/>
            <person name="Kuo A."/>
            <person name="Riley R."/>
            <person name="Clum A."/>
            <person name="Nolan M."/>
            <person name="Lipzen A."/>
            <person name="Salamov A."/>
            <person name="Henrissat B."/>
            <person name="Wiebenga A."/>
            <person name="De vries R.P."/>
            <person name="Grigoriev I.V."/>
            <person name="Mortensen U.H."/>
            <person name="Andersen M.R."/>
            <person name="Baker S.E."/>
        </authorList>
    </citation>
    <scope>NUCLEOTIDE SEQUENCE</scope>
    <source>
        <strain evidence="1">CBS 121060</strain>
    </source>
</reference>
<feature type="non-terminal residue" evidence="1">
    <location>
        <position position="54"/>
    </location>
</feature>
<evidence type="ECO:0000313" key="1">
    <source>
        <dbReference type="EMBL" id="RAH72154.1"/>
    </source>
</evidence>
<name>A0ACD1HF81_9EURO</name>
<protein>
    <submittedName>
        <fullName evidence="1">Uncharacterized protein</fullName>
    </submittedName>
</protein>
<accession>A0ACD1HF81</accession>
<evidence type="ECO:0000313" key="2">
    <source>
        <dbReference type="Proteomes" id="UP000249661"/>
    </source>
</evidence>
<keyword evidence="2" id="KW-1185">Reference proteome</keyword>